<dbReference type="Proteomes" id="UP000474565">
    <property type="component" value="Unassembled WGS sequence"/>
</dbReference>
<comment type="caution">
    <text evidence="4">The sequence shown here is derived from an EMBL/GenBank/DDBJ whole genome shotgun (WGS) entry which is preliminary data.</text>
</comment>
<organism evidence="4 5">
    <name type="scientific">Duganella lactea</name>
    <dbReference type="NCBI Taxonomy" id="2692173"/>
    <lineage>
        <taxon>Bacteria</taxon>
        <taxon>Pseudomonadati</taxon>
        <taxon>Pseudomonadota</taxon>
        <taxon>Betaproteobacteria</taxon>
        <taxon>Burkholderiales</taxon>
        <taxon>Oxalobacteraceae</taxon>
        <taxon>Telluria group</taxon>
        <taxon>Duganella</taxon>
    </lineage>
</organism>
<evidence type="ECO:0000259" key="3">
    <source>
        <dbReference type="PROSITE" id="PS51186"/>
    </source>
</evidence>
<dbReference type="Pfam" id="PF13508">
    <property type="entry name" value="Acetyltransf_7"/>
    <property type="match status" value="1"/>
</dbReference>
<name>A0A6L8MLH5_9BURK</name>
<evidence type="ECO:0000313" key="5">
    <source>
        <dbReference type="Proteomes" id="UP000474565"/>
    </source>
</evidence>
<evidence type="ECO:0000256" key="1">
    <source>
        <dbReference type="ARBA" id="ARBA00022679"/>
    </source>
</evidence>
<reference evidence="4 5" key="1">
    <citation type="submission" date="2019-12" db="EMBL/GenBank/DDBJ databases">
        <title>Novel species isolated from a subtropical stream in China.</title>
        <authorList>
            <person name="Lu H."/>
        </authorList>
    </citation>
    <scope>NUCLEOTIDE SEQUENCE [LARGE SCALE GENOMIC DNA]</scope>
    <source>
        <strain evidence="4 5">FT50W</strain>
    </source>
</reference>
<accession>A0A6L8MLH5</accession>
<dbReference type="InterPro" id="IPR050832">
    <property type="entry name" value="Bact_Acetyltransf"/>
</dbReference>
<dbReference type="InterPro" id="IPR016181">
    <property type="entry name" value="Acyl_CoA_acyltransferase"/>
</dbReference>
<sequence length="121" mass="13645">MHFSQGIANGVALRDLWGGGQSMVPIEFWVAELEGQISGYMMVLGLNGDHGPEREMHALAVDPACRGRGVGRALVDFFCTRYQQRRLVVGCKTNSQMMQMLRRRSFQYHSTSSDYDLMIRG</sequence>
<dbReference type="InterPro" id="IPR000182">
    <property type="entry name" value="GNAT_dom"/>
</dbReference>
<dbReference type="PANTHER" id="PTHR43877">
    <property type="entry name" value="AMINOALKYLPHOSPHONATE N-ACETYLTRANSFERASE-RELATED-RELATED"/>
    <property type="match status" value="1"/>
</dbReference>
<dbReference type="AlphaFoldDB" id="A0A6L8MLH5"/>
<dbReference type="Gene3D" id="3.40.630.30">
    <property type="match status" value="1"/>
</dbReference>
<proteinExistence type="predicted"/>
<dbReference type="PROSITE" id="PS51186">
    <property type="entry name" value="GNAT"/>
    <property type="match status" value="1"/>
</dbReference>
<evidence type="ECO:0000313" key="4">
    <source>
        <dbReference type="EMBL" id="MYM84057.1"/>
    </source>
</evidence>
<dbReference type="GO" id="GO:0016747">
    <property type="term" value="F:acyltransferase activity, transferring groups other than amino-acyl groups"/>
    <property type="evidence" value="ECO:0007669"/>
    <property type="project" value="InterPro"/>
</dbReference>
<gene>
    <name evidence="4" type="ORF">GTP44_19140</name>
</gene>
<dbReference type="EMBL" id="WWCP01000027">
    <property type="protein sequence ID" value="MYM84057.1"/>
    <property type="molecule type" value="Genomic_DNA"/>
</dbReference>
<dbReference type="SUPFAM" id="SSF55729">
    <property type="entry name" value="Acyl-CoA N-acyltransferases (Nat)"/>
    <property type="match status" value="1"/>
</dbReference>
<keyword evidence="2" id="KW-0012">Acyltransferase</keyword>
<protein>
    <submittedName>
        <fullName evidence="4">GNAT family N-acetyltransferase</fullName>
    </submittedName>
</protein>
<dbReference type="CDD" id="cd04301">
    <property type="entry name" value="NAT_SF"/>
    <property type="match status" value="1"/>
</dbReference>
<evidence type="ECO:0000256" key="2">
    <source>
        <dbReference type="ARBA" id="ARBA00023315"/>
    </source>
</evidence>
<feature type="domain" description="N-acetyltransferase" evidence="3">
    <location>
        <begin position="1"/>
        <end position="121"/>
    </location>
</feature>
<keyword evidence="1 4" id="KW-0808">Transferase</keyword>